<dbReference type="InterPro" id="IPR016024">
    <property type="entry name" value="ARM-type_fold"/>
</dbReference>
<feature type="repeat" description="Pumilio" evidence="5">
    <location>
        <begin position="456"/>
        <end position="491"/>
    </location>
</feature>
<dbReference type="PANTHER" id="PTHR12537:SF138">
    <property type="entry name" value="PUMILIO HOMOLOG 7, CHLOROPLASTIC-RELATED"/>
    <property type="match status" value="1"/>
</dbReference>
<dbReference type="SMART" id="SM00025">
    <property type="entry name" value="Pumilio"/>
    <property type="match status" value="8"/>
</dbReference>
<accession>A0AAD7PKI7</accession>
<feature type="domain" description="PUM-HD" evidence="6">
    <location>
        <begin position="392"/>
        <end position="737"/>
    </location>
</feature>
<evidence type="ECO:0000256" key="2">
    <source>
        <dbReference type="ARBA" id="ARBA00022845"/>
    </source>
</evidence>
<proteinExistence type="predicted"/>
<dbReference type="FunFam" id="1.25.10.10:FF:000237">
    <property type="entry name" value="Pumilio homolog 9"/>
    <property type="match status" value="1"/>
</dbReference>
<name>A0AAD7PKI7_QUISA</name>
<evidence type="ECO:0000256" key="5">
    <source>
        <dbReference type="PROSITE-ProRule" id="PRU00317"/>
    </source>
</evidence>
<comment type="caution">
    <text evidence="7">The sequence shown here is derived from an EMBL/GenBank/DDBJ whole genome shotgun (WGS) entry which is preliminary data.</text>
</comment>
<dbReference type="Pfam" id="PF22493">
    <property type="entry name" value="PUF_NOP9"/>
    <property type="match status" value="1"/>
</dbReference>
<protein>
    <submittedName>
        <fullName evidence="7">Pumilio 7</fullName>
    </submittedName>
</protein>
<dbReference type="GO" id="GO:0003729">
    <property type="term" value="F:mRNA binding"/>
    <property type="evidence" value="ECO:0007669"/>
    <property type="project" value="TreeGrafter"/>
</dbReference>
<keyword evidence="1" id="KW-0677">Repeat</keyword>
<feature type="repeat" description="Pumilio" evidence="5">
    <location>
        <begin position="492"/>
        <end position="530"/>
    </location>
</feature>
<dbReference type="PROSITE" id="PS50302">
    <property type="entry name" value="PUM"/>
    <property type="match status" value="6"/>
</dbReference>
<sequence>MFKISEKSKMSTENMKMDRELHRRLNEIPNAPYLNLHHRHSQRFSPGSGVSLQSDCSSSSFCNGFYFSDDGSPYLVPLGDVKHQTLNDFYSKDLRLDSRFLGSPIENNINDDQGLSDNFSRMNMVDDQVHGTKTKEYNMDSKMCGFGHSSLPQTVPCTVEKYGHCEGFCCKGSSYEGVRSSSISVPPSSVNDIKWTALGSRKEHRIGNSEESFLYHDQSNASFSGSSWNKHQMYYLMGQGNEQGGSSYNGKAQLQNPYDFKPYLDDAFLRASLCGMDYSGDQCVMDPIRSSQSIPHKMALNLDNPLHDCSMIKERTRAMTNSRLPQFPIYQRVAGEPVAFRCDNSFILQGQNMKHALDKGFNSFRSCKKNFDNEIFIQNVREKNSRQGTHAHFKEISENDWSIYSDFQLPLLQTFNSLAEVQCDIYTMAKDHHGCRFLQRILDEGTRQDIQIIIEGIMDHVLELMMDQFGNYLVQKLLNICSEEQRRRIVFMVTKESGQLVKISLNAHGTRVVQKLVETTKSRKQLSLVKSALQPGFLDLIKDLNGNHVIQCCLQCLPCEDNEFIFDAAAKFCVDIATDRHGCCALQRCIDHAVGTYQDKLVTEICRNGLLLAQDPFGNYVIQHIIEMKIPTAVTKLIFQFKGNYVKLSMQKFSSHVVEKCLKHFQESRSRIVRELLSVSHFEHLLQDPYANYVIQSALAFTKGPLHALLVEAVRPHKILCASPYCKRIFSQNLLKK</sequence>
<keyword evidence="3" id="KW-0694">RNA-binding</keyword>
<dbReference type="SUPFAM" id="SSF48371">
    <property type="entry name" value="ARM repeat"/>
    <property type="match status" value="1"/>
</dbReference>
<comment type="function">
    <text evidence="4">Sequence-specific RNA-binding protein that regulates translation and mRNA stability by binding the 3'-UTR of target mRNAs.</text>
</comment>
<dbReference type="InterPro" id="IPR033133">
    <property type="entry name" value="PUM-HD"/>
</dbReference>
<dbReference type="PROSITE" id="PS50303">
    <property type="entry name" value="PUM_HD"/>
    <property type="match status" value="1"/>
</dbReference>
<evidence type="ECO:0000313" key="7">
    <source>
        <dbReference type="EMBL" id="KAJ7959021.1"/>
    </source>
</evidence>
<dbReference type="CDD" id="cd07920">
    <property type="entry name" value="Pumilio"/>
    <property type="match status" value="1"/>
</dbReference>
<evidence type="ECO:0000259" key="6">
    <source>
        <dbReference type="PROSITE" id="PS50303"/>
    </source>
</evidence>
<dbReference type="InterPro" id="IPR011989">
    <property type="entry name" value="ARM-like"/>
</dbReference>
<dbReference type="EMBL" id="JARAOO010000008">
    <property type="protein sequence ID" value="KAJ7959021.1"/>
    <property type="molecule type" value="Genomic_DNA"/>
</dbReference>
<feature type="repeat" description="Pumilio" evidence="5">
    <location>
        <begin position="420"/>
        <end position="455"/>
    </location>
</feature>
<dbReference type="GO" id="GO:0006417">
    <property type="term" value="P:regulation of translation"/>
    <property type="evidence" value="ECO:0007669"/>
    <property type="project" value="UniProtKB-KW"/>
</dbReference>
<organism evidence="7 8">
    <name type="scientific">Quillaja saponaria</name>
    <name type="common">Soap bark tree</name>
    <dbReference type="NCBI Taxonomy" id="32244"/>
    <lineage>
        <taxon>Eukaryota</taxon>
        <taxon>Viridiplantae</taxon>
        <taxon>Streptophyta</taxon>
        <taxon>Embryophyta</taxon>
        <taxon>Tracheophyta</taxon>
        <taxon>Spermatophyta</taxon>
        <taxon>Magnoliopsida</taxon>
        <taxon>eudicotyledons</taxon>
        <taxon>Gunneridae</taxon>
        <taxon>Pentapetalae</taxon>
        <taxon>rosids</taxon>
        <taxon>fabids</taxon>
        <taxon>Fabales</taxon>
        <taxon>Quillajaceae</taxon>
        <taxon>Quillaja</taxon>
    </lineage>
</organism>
<dbReference type="Proteomes" id="UP001163823">
    <property type="component" value="Chromosome 8"/>
</dbReference>
<evidence type="ECO:0000256" key="4">
    <source>
        <dbReference type="ARBA" id="ARBA00058490"/>
    </source>
</evidence>
<dbReference type="PANTHER" id="PTHR12537">
    <property type="entry name" value="RNA BINDING PROTEIN PUMILIO-RELATED"/>
    <property type="match status" value="1"/>
</dbReference>
<keyword evidence="2" id="KW-0810">Translation regulation</keyword>
<evidence type="ECO:0000313" key="8">
    <source>
        <dbReference type="Proteomes" id="UP001163823"/>
    </source>
</evidence>
<dbReference type="InterPro" id="IPR033712">
    <property type="entry name" value="Pumilio_RNA-bd"/>
</dbReference>
<dbReference type="InterPro" id="IPR001313">
    <property type="entry name" value="Pumilio_RNA-bd_rpt"/>
</dbReference>
<evidence type="ECO:0000256" key="1">
    <source>
        <dbReference type="ARBA" id="ARBA00022737"/>
    </source>
</evidence>
<dbReference type="Pfam" id="PF00806">
    <property type="entry name" value="PUF"/>
    <property type="match status" value="1"/>
</dbReference>
<feature type="repeat" description="Pumilio" evidence="5">
    <location>
        <begin position="675"/>
        <end position="712"/>
    </location>
</feature>
<feature type="repeat" description="Pumilio" evidence="5">
    <location>
        <begin position="604"/>
        <end position="640"/>
    </location>
</feature>
<dbReference type="AlphaFoldDB" id="A0AAD7PKI7"/>
<gene>
    <name evidence="7" type="ORF">O6P43_019655</name>
</gene>
<evidence type="ECO:0000256" key="3">
    <source>
        <dbReference type="ARBA" id="ARBA00022884"/>
    </source>
</evidence>
<dbReference type="KEGG" id="qsa:O6P43_019655"/>
<dbReference type="Gene3D" id="1.25.10.10">
    <property type="entry name" value="Leucine-rich Repeat Variant"/>
    <property type="match status" value="1"/>
</dbReference>
<keyword evidence="8" id="KW-1185">Reference proteome</keyword>
<reference evidence="7" key="1">
    <citation type="journal article" date="2023" name="Science">
        <title>Elucidation of the pathway for biosynthesis of saponin adjuvants from the soapbark tree.</title>
        <authorList>
            <person name="Reed J."/>
            <person name="Orme A."/>
            <person name="El-Demerdash A."/>
            <person name="Owen C."/>
            <person name="Martin L.B.B."/>
            <person name="Misra R.C."/>
            <person name="Kikuchi S."/>
            <person name="Rejzek M."/>
            <person name="Martin A.C."/>
            <person name="Harkess A."/>
            <person name="Leebens-Mack J."/>
            <person name="Louveau T."/>
            <person name="Stephenson M.J."/>
            <person name="Osbourn A."/>
        </authorList>
    </citation>
    <scope>NUCLEOTIDE SEQUENCE</scope>
    <source>
        <strain evidence="7">S10</strain>
    </source>
</reference>
<dbReference type="GO" id="GO:0005737">
    <property type="term" value="C:cytoplasm"/>
    <property type="evidence" value="ECO:0007669"/>
    <property type="project" value="TreeGrafter"/>
</dbReference>
<feature type="repeat" description="Pumilio" evidence="5">
    <location>
        <begin position="532"/>
        <end position="567"/>
    </location>
</feature>